<proteinExistence type="predicted"/>
<dbReference type="Gene3D" id="3.50.50.60">
    <property type="entry name" value="FAD/NAD(P)-binding domain"/>
    <property type="match status" value="1"/>
</dbReference>
<evidence type="ECO:0000256" key="2">
    <source>
        <dbReference type="ARBA" id="ARBA00023002"/>
    </source>
</evidence>
<dbReference type="Pfam" id="PF00890">
    <property type="entry name" value="FAD_binding_2"/>
    <property type="match status" value="1"/>
</dbReference>
<dbReference type="AlphaFoldDB" id="A0A9Q5BVP7"/>
<dbReference type="EMBL" id="WCGB01000025">
    <property type="protein sequence ID" value="NRN91762.1"/>
    <property type="molecule type" value="Genomic_DNA"/>
</dbReference>
<evidence type="ECO:0000313" key="4">
    <source>
        <dbReference type="EMBL" id="NRN91762.1"/>
    </source>
</evidence>
<dbReference type="RefSeq" id="WP_023061019.1">
    <property type="nucleotide sequence ID" value="NZ_CP012381.1"/>
</dbReference>
<organism evidence="4 5">
    <name type="scientific">Lactobacillus helveticus</name>
    <name type="common">Lactobacillus suntoryeus</name>
    <dbReference type="NCBI Taxonomy" id="1587"/>
    <lineage>
        <taxon>Bacteria</taxon>
        <taxon>Bacillati</taxon>
        <taxon>Bacillota</taxon>
        <taxon>Bacilli</taxon>
        <taxon>Lactobacillales</taxon>
        <taxon>Lactobacillaceae</taxon>
        <taxon>Lactobacillus</taxon>
    </lineage>
</organism>
<dbReference type="Proteomes" id="UP000601587">
    <property type="component" value="Unassembled WGS sequence"/>
</dbReference>
<evidence type="ECO:0000256" key="1">
    <source>
        <dbReference type="ARBA" id="ARBA00022630"/>
    </source>
</evidence>
<protein>
    <recommendedName>
        <fullName evidence="3">FAD-dependent oxidoreductase 2 FAD-binding domain-containing protein</fullName>
    </recommendedName>
</protein>
<name>A0A9Q5BVP7_LACHE</name>
<dbReference type="SUPFAM" id="SSF51905">
    <property type="entry name" value="FAD/NAD(P)-binding domain"/>
    <property type="match status" value="1"/>
</dbReference>
<evidence type="ECO:0000259" key="3">
    <source>
        <dbReference type="Pfam" id="PF00890"/>
    </source>
</evidence>
<keyword evidence="2" id="KW-0560">Oxidoreductase</keyword>
<keyword evidence="1" id="KW-0285">Flavoprotein</keyword>
<accession>A0A9Q5BVP7</accession>
<dbReference type="InterPro" id="IPR003953">
    <property type="entry name" value="FAD-dep_OxRdtase_2_FAD-bd"/>
</dbReference>
<sequence>MEKYDVIVIGASNSGAMAAAAAAEKGAKVLLVDKSKSTKFLFRNTIASVGSNAQKKKNLHINKSDLVNFIAAFAQGNVDQRLLWTWVNNSAETVNWIDDNVLRPHGAYMDATTDAKYESIQNTAFPTGNEVTNAEGTYWQMGWANGYSTSLKN</sequence>
<dbReference type="GO" id="GO:0016491">
    <property type="term" value="F:oxidoreductase activity"/>
    <property type="evidence" value="ECO:0007669"/>
    <property type="project" value="UniProtKB-KW"/>
</dbReference>
<gene>
    <name evidence="4" type="ORF">IMAU50013_01306</name>
</gene>
<dbReference type="InterPro" id="IPR036188">
    <property type="entry name" value="FAD/NAD-bd_sf"/>
</dbReference>
<feature type="domain" description="FAD-dependent oxidoreductase 2 FAD-binding" evidence="3">
    <location>
        <begin position="5"/>
        <end position="110"/>
    </location>
</feature>
<reference evidence="4" key="1">
    <citation type="submission" date="2019-09" db="EMBL/GenBank/DDBJ databases">
        <title>Comparative genomic analysis of Lactobacillus helveticus.</title>
        <authorList>
            <person name="Zhang H."/>
            <person name="Chen Y."/>
            <person name="Zhong Z."/>
        </authorList>
    </citation>
    <scope>NUCLEOTIDE SEQUENCE</scope>
    <source>
        <strain evidence="4">IMAU50013</strain>
    </source>
</reference>
<evidence type="ECO:0000313" key="5">
    <source>
        <dbReference type="Proteomes" id="UP000601587"/>
    </source>
</evidence>
<comment type="caution">
    <text evidence="4">The sequence shown here is derived from an EMBL/GenBank/DDBJ whole genome shotgun (WGS) entry which is preliminary data.</text>
</comment>